<evidence type="ECO:0000313" key="1">
    <source>
        <dbReference type="EMBL" id="KYF34325.1"/>
    </source>
</evidence>
<comment type="caution">
    <text evidence="1">The sequence shown here is derived from an EMBL/GenBank/DDBJ whole genome shotgun (WGS) entry which is preliminary data.</text>
</comment>
<sequence>MEPNGEVVRPFGEEAWPKEGWLLPVVNRALEFKRAHVQSSNLAHESFPGATPSDVVEKGGITVQPFSLSQ</sequence>
<dbReference type="Proteomes" id="UP000075442">
    <property type="component" value="Unassembled WGS sequence"/>
</dbReference>
<organism evidence="1 2">
    <name type="scientific">Streptococcus mitis</name>
    <dbReference type="NCBI Taxonomy" id="28037"/>
    <lineage>
        <taxon>Bacteria</taxon>
        <taxon>Bacillati</taxon>
        <taxon>Bacillota</taxon>
        <taxon>Bacilli</taxon>
        <taxon>Lactobacillales</taxon>
        <taxon>Streptococcaceae</taxon>
        <taxon>Streptococcus</taxon>
        <taxon>Streptococcus mitis group</taxon>
    </lineage>
</organism>
<dbReference type="AlphaFoldDB" id="A0A150NLI0"/>
<evidence type="ECO:0000313" key="2">
    <source>
        <dbReference type="Proteomes" id="UP000075442"/>
    </source>
</evidence>
<reference evidence="1 2" key="1">
    <citation type="submission" date="2016-01" db="EMBL/GenBank/DDBJ databases">
        <title>Highly variable Streptococcus oralis 1 are common among viridans streptococci isolated from primates.</title>
        <authorList>
            <person name="Denapaite D."/>
            <person name="Rieger M."/>
            <person name="Koendgen S."/>
            <person name="Brueckner R."/>
            <person name="Ochigava I."/>
            <person name="Kappeler P."/>
            <person name="Maetz-Rensing K."/>
            <person name="Leendertz F."/>
        </authorList>
    </citation>
    <scope>NUCLEOTIDE SEQUENCE [LARGE SCALE GENOMIC DNA]</scope>
    <source>
        <strain evidence="1 2">M3-1</strain>
    </source>
</reference>
<gene>
    <name evidence="1" type="ORF">SMIM3I_02233</name>
</gene>
<dbReference type="EMBL" id="LROU01000119">
    <property type="protein sequence ID" value="KYF34325.1"/>
    <property type="molecule type" value="Genomic_DNA"/>
</dbReference>
<name>A0A150NLI0_STRMT</name>
<accession>A0A150NLI0</accession>
<proteinExistence type="predicted"/>
<dbReference type="PATRIC" id="fig|28037.235.peg.1580"/>
<protein>
    <submittedName>
        <fullName evidence="1">Uncharacterized protein</fullName>
    </submittedName>
</protein>